<evidence type="ECO:0000256" key="1">
    <source>
        <dbReference type="SAM" id="Phobius"/>
    </source>
</evidence>
<dbReference type="OrthoDB" id="7866693at2"/>
<dbReference type="RefSeq" id="WP_105513816.1">
    <property type="nucleotide sequence ID" value="NZ_PVEP01000002.1"/>
</dbReference>
<feature type="transmembrane region" description="Helical" evidence="1">
    <location>
        <begin position="128"/>
        <end position="146"/>
    </location>
</feature>
<evidence type="ECO:0000256" key="2">
    <source>
        <dbReference type="SAM" id="SignalP"/>
    </source>
</evidence>
<comment type="caution">
    <text evidence="3">The sequence shown here is derived from an EMBL/GenBank/DDBJ whole genome shotgun (WGS) entry which is preliminary data.</text>
</comment>
<keyword evidence="1" id="KW-0812">Transmembrane</keyword>
<protein>
    <submittedName>
        <fullName evidence="3">Uncharacterized protein</fullName>
    </submittedName>
</protein>
<dbReference type="AlphaFoldDB" id="A0A2S8S9S3"/>
<feature type="chain" id="PRO_5015586211" evidence="2">
    <location>
        <begin position="23"/>
        <end position="160"/>
    </location>
</feature>
<reference evidence="3 4" key="1">
    <citation type="submission" date="2018-02" db="EMBL/GenBank/DDBJ databases">
        <title>Genomic Encyclopedia of Archaeal and Bacterial Type Strains, Phase II (KMG-II): from individual species to whole genera.</title>
        <authorList>
            <person name="Goeker M."/>
        </authorList>
    </citation>
    <scope>NUCLEOTIDE SEQUENCE [LARGE SCALE GENOMIC DNA]</scope>
    <source>
        <strain evidence="3 4">DSM 18921</strain>
    </source>
</reference>
<accession>A0A2S8S9S3</accession>
<feature type="transmembrane region" description="Helical" evidence="1">
    <location>
        <begin position="88"/>
        <end position="108"/>
    </location>
</feature>
<keyword evidence="1" id="KW-0472">Membrane</keyword>
<keyword evidence="4" id="KW-1185">Reference proteome</keyword>
<dbReference type="Proteomes" id="UP000238338">
    <property type="component" value="Unassembled WGS sequence"/>
</dbReference>
<gene>
    <name evidence="3" type="ORF">LX70_01383</name>
</gene>
<dbReference type="EMBL" id="PVEP01000002">
    <property type="protein sequence ID" value="PQV57577.1"/>
    <property type="molecule type" value="Genomic_DNA"/>
</dbReference>
<keyword evidence="1" id="KW-1133">Transmembrane helix</keyword>
<feature type="transmembrane region" description="Helical" evidence="1">
    <location>
        <begin position="54"/>
        <end position="76"/>
    </location>
</feature>
<proteinExistence type="predicted"/>
<sequence length="160" mass="16972">MTPKLRRFLRAGAIALAGAALAAATVWVNLMAGLGPKVLGIGHGMTPSIEVTPLSLAIEVGLRGLLLVPPLAVLAMISGPWPLRALSVLLFAYGWYFIADDIAFSYAIDFGATWGPGEPFAELFYRPLLTPALWIGASVAYLWLLSRLNRAPGTGRRAAG</sequence>
<feature type="transmembrane region" description="Helical" evidence="1">
    <location>
        <begin position="12"/>
        <end position="34"/>
    </location>
</feature>
<evidence type="ECO:0000313" key="3">
    <source>
        <dbReference type="EMBL" id="PQV57577.1"/>
    </source>
</evidence>
<name>A0A2S8S9S3_9RHOB</name>
<evidence type="ECO:0000313" key="4">
    <source>
        <dbReference type="Proteomes" id="UP000238338"/>
    </source>
</evidence>
<feature type="signal peptide" evidence="2">
    <location>
        <begin position="1"/>
        <end position="22"/>
    </location>
</feature>
<keyword evidence="2" id="KW-0732">Signal</keyword>
<organism evidence="3 4">
    <name type="scientific">Albidovulum denitrificans</name>
    <dbReference type="NCBI Taxonomy" id="404881"/>
    <lineage>
        <taxon>Bacteria</taxon>
        <taxon>Pseudomonadati</taxon>
        <taxon>Pseudomonadota</taxon>
        <taxon>Alphaproteobacteria</taxon>
        <taxon>Rhodobacterales</taxon>
        <taxon>Paracoccaceae</taxon>
        <taxon>Albidovulum</taxon>
    </lineage>
</organism>